<dbReference type="GO" id="GO:0046872">
    <property type="term" value="F:metal ion binding"/>
    <property type="evidence" value="ECO:0007669"/>
    <property type="project" value="UniProtKB-KW"/>
</dbReference>
<evidence type="ECO:0000256" key="6">
    <source>
        <dbReference type="ARBA" id="ARBA00022801"/>
    </source>
</evidence>
<sequence length="275" mass="31605">MARANIDDDFLEFVDVVEEVLQNETLPKRYFRDVENPLERFRDDEFQNRYRFSKDSVRHIILPMIQNQLMKTNNRGLPIPPLIQLLVCLRFFATGNFQVVSGDLRGISQATVSVIIKRVSEMIAEQTAHFIKFLAEEALQRENITKFWRISAFPGVAACVDCTHIPIASPGGNNAVAAGPHMEILDIVVRHPGSTHDSVIFDRSSLRVRFEQHQLLGLLLGDNGYPCRPYLLTPVIQPGNINENRYNTAHIRTRNIVERVFGVWKRRFPCLRRIN</sequence>
<dbReference type="PANTHER" id="PTHR22930:SF289">
    <property type="entry name" value="DDE TNP4 DOMAIN-CONTAINING PROTEIN-RELATED"/>
    <property type="match status" value="1"/>
</dbReference>
<evidence type="ECO:0000313" key="9">
    <source>
        <dbReference type="EMBL" id="KAJ8931483.1"/>
    </source>
</evidence>
<feature type="domain" description="DDE Tnp4" evidence="8">
    <location>
        <begin position="177"/>
        <end position="273"/>
    </location>
</feature>
<comment type="subcellular location">
    <subcellularLocation>
        <location evidence="2">Nucleus</location>
    </subcellularLocation>
</comment>
<reference evidence="9" key="1">
    <citation type="journal article" date="2023" name="Insect Mol. Biol.">
        <title>Genome sequencing provides insights into the evolution of gene families encoding plant cell wall-degrading enzymes in longhorned beetles.</title>
        <authorList>
            <person name="Shin N.R."/>
            <person name="Okamura Y."/>
            <person name="Kirsch R."/>
            <person name="Pauchet Y."/>
        </authorList>
    </citation>
    <scope>NUCLEOTIDE SEQUENCE</scope>
    <source>
        <strain evidence="9">RBIC_L_NR</strain>
    </source>
</reference>
<comment type="similarity">
    <text evidence="3">Belongs to the HARBI1 family.</text>
</comment>
<dbReference type="EMBL" id="JANEYF010004321">
    <property type="protein sequence ID" value="KAJ8931483.1"/>
    <property type="molecule type" value="Genomic_DNA"/>
</dbReference>
<dbReference type="GO" id="GO:0016787">
    <property type="term" value="F:hydrolase activity"/>
    <property type="evidence" value="ECO:0007669"/>
    <property type="project" value="UniProtKB-KW"/>
</dbReference>
<keyword evidence="7" id="KW-0539">Nucleus</keyword>
<dbReference type="PANTHER" id="PTHR22930">
    <property type="match status" value="1"/>
</dbReference>
<dbReference type="GO" id="GO:0005634">
    <property type="term" value="C:nucleus"/>
    <property type="evidence" value="ECO:0007669"/>
    <property type="project" value="UniProtKB-SubCell"/>
</dbReference>
<keyword evidence="4" id="KW-0540">Nuclease</keyword>
<evidence type="ECO:0000256" key="5">
    <source>
        <dbReference type="ARBA" id="ARBA00022723"/>
    </source>
</evidence>
<dbReference type="GO" id="GO:0004518">
    <property type="term" value="F:nuclease activity"/>
    <property type="evidence" value="ECO:0007669"/>
    <property type="project" value="UniProtKB-KW"/>
</dbReference>
<proteinExistence type="inferred from homology"/>
<evidence type="ECO:0000313" key="10">
    <source>
        <dbReference type="Proteomes" id="UP001162156"/>
    </source>
</evidence>
<evidence type="ECO:0000256" key="4">
    <source>
        <dbReference type="ARBA" id="ARBA00022722"/>
    </source>
</evidence>
<comment type="caution">
    <text evidence="9">The sequence shown here is derived from an EMBL/GenBank/DDBJ whole genome shotgun (WGS) entry which is preliminary data.</text>
</comment>
<evidence type="ECO:0000256" key="7">
    <source>
        <dbReference type="ARBA" id="ARBA00023242"/>
    </source>
</evidence>
<keyword evidence="6" id="KW-0378">Hydrolase</keyword>
<dbReference type="InterPro" id="IPR045249">
    <property type="entry name" value="HARBI1-like"/>
</dbReference>
<evidence type="ECO:0000256" key="3">
    <source>
        <dbReference type="ARBA" id="ARBA00006958"/>
    </source>
</evidence>
<name>A0AAV8WYJ7_9CUCU</name>
<evidence type="ECO:0000259" key="8">
    <source>
        <dbReference type="Pfam" id="PF13359"/>
    </source>
</evidence>
<keyword evidence="5" id="KW-0479">Metal-binding</keyword>
<dbReference type="Pfam" id="PF13359">
    <property type="entry name" value="DDE_Tnp_4"/>
    <property type="match status" value="1"/>
</dbReference>
<dbReference type="Proteomes" id="UP001162156">
    <property type="component" value="Unassembled WGS sequence"/>
</dbReference>
<organism evidence="9 10">
    <name type="scientific">Rhamnusium bicolor</name>
    <dbReference type="NCBI Taxonomy" id="1586634"/>
    <lineage>
        <taxon>Eukaryota</taxon>
        <taxon>Metazoa</taxon>
        <taxon>Ecdysozoa</taxon>
        <taxon>Arthropoda</taxon>
        <taxon>Hexapoda</taxon>
        <taxon>Insecta</taxon>
        <taxon>Pterygota</taxon>
        <taxon>Neoptera</taxon>
        <taxon>Endopterygota</taxon>
        <taxon>Coleoptera</taxon>
        <taxon>Polyphaga</taxon>
        <taxon>Cucujiformia</taxon>
        <taxon>Chrysomeloidea</taxon>
        <taxon>Cerambycidae</taxon>
        <taxon>Lepturinae</taxon>
        <taxon>Rhagiini</taxon>
        <taxon>Rhamnusium</taxon>
    </lineage>
</organism>
<comment type="cofactor">
    <cofactor evidence="1">
        <name>a divalent metal cation</name>
        <dbReference type="ChEBI" id="CHEBI:60240"/>
    </cofactor>
</comment>
<dbReference type="InterPro" id="IPR027806">
    <property type="entry name" value="HARBI1_dom"/>
</dbReference>
<keyword evidence="10" id="KW-1185">Reference proteome</keyword>
<accession>A0AAV8WYJ7</accession>
<evidence type="ECO:0000256" key="1">
    <source>
        <dbReference type="ARBA" id="ARBA00001968"/>
    </source>
</evidence>
<evidence type="ECO:0000256" key="2">
    <source>
        <dbReference type="ARBA" id="ARBA00004123"/>
    </source>
</evidence>
<protein>
    <recommendedName>
        <fullName evidence="8">DDE Tnp4 domain-containing protein</fullName>
    </recommendedName>
</protein>
<dbReference type="AlphaFoldDB" id="A0AAV8WYJ7"/>
<gene>
    <name evidence="9" type="ORF">NQ314_015595</name>
</gene>